<dbReference type="AlphaFoldDB" id="A0A413IG33"/>
<accession>A0A413IG33</accession>
<dbReference type="RefSeq" id="WP_118102725.1">
    <property type="nucleotide sequence ID" value="NZ_JABWDG010000079.1"/>
</dbReference>
<dbReference type="Proteomes" id="UP000284434">
    <property type="component" value="Unassembled WGS sequence"/>
</dbReference>
<name>A0A413IG33_9BACT</name>
<evidence type="ECO:0000313" key="1">
    <source>
        <dbReference type="EMBL" id="RGY09498.1"/>
    </source>
</evidence>
<evidence type="ECO:0000313" key="2">
    <source>
        <dbReference type="Proteomes" id="UP000284434"/>
    </source>
</evidence>
<dbReference type="EMBL" id="QSCO01000002">
    <property type="protein sequence ID" value="RGY09498.1"/>
    <property type="molecule type" value="Genomic_DNA"/>
</dbReference>
<comment type="caution">
    <text evidence="1">The sequence shown here is derived from an EMBL/GenBank/DDBJ whole genome shotgun (WGS) entry which is preliminary data.</text>
</comment>
<organism evidence="1 2">
    <name type="scientific">Odoribacter splanchnicus</name>
    <dbReference type="NCBI Taxonomy" id="28118"/>
    <lineage>
        <taxon>Bacteria</taxon>
        <taxon>Pseudomonadati</taxon>
        <taxon>Bacteroidota</taxon>
        <taxon>Bacteroidia</taxon>
        <taxon>Bacteroidales</taxon>
        <taxon>Odoribacteraceae</taxon>
        <taxon>Odoribacter</taxon>
    </lineage>
</organism>
<gene>
    <name evidence="1" type="ORF">DXA53_01575</name>
</gene>
<protein>
    <submittedName>
        <fullName evidence="1">Uncharacterized protein</fullName>
    </submittedName>
</protein>
<sequence>MEAKFNYGDKVLINGNIVGIVLFSYNMFSLPHDPCFVYRIIVDAHELCHRVNNYAHVNQAGNKELLAEDFKSLLVDTQQLAVMEVSERELTLFEY</sequence>
<reference evidence="1 2" key="1">
    <citation type="submission" date="2018-08" db="EMBL/GenBank/DDBJ databases">
        <title>A genome reference for cultivated species of the human gut microbiota.</title>
        <authorList>
            <person name="Zou Y."/>
            <person name="Xue W."/>
            <person name="Luo G."/>
        </authorList>
    </citation>
    <scope>NUCLEOTIDE SEQUENCE [LARGE SCALE GENOMIC DNA]</scope>
    <source>
        <strain evidence="1 2">OF03-11</strain>
    </source>
</reference>
<proteinExistence type="predicted"/>